<dbReference type="CDD" id="cd00267">
    <property type="entry name" value="ABC_ATPase"/>
    <property type="match status" value="1"/>
</dbReference>
<keyword evidence="3" id="KW-1185">Reference proteome</keyword>
<dbReference type="InterPro" id="IPR027417">
    <property type="entry name" value="P-loop_NTPase"/>
</dbReference>
<gene>
    <name evidence="2" type="ORF">SAMN04489834_1658</name>
</gene>
<sequence length="636" mass="71387">MRLTKFQVRKFRNIIDSGEVLVDELVTCLVGMNESGKTTVLSALHRLNPVGDDTFEVQRDYPRWLLSKDRREGTIGDTTPIEATFALEGDDLRAIEEILGAGVYDAGGGLKLSRKYESTTTMWTVPRDTRRAVENFLGRVDVRKKTLERFKNVKDLDGIEAVCVELESETTDAQAERTAEEIALIRSELGRVPGETTWDVLVGILKSRVPRFFYFADYSQLDGRIDIDALATTDDEVGSSADQTARALLRLASTTPKALAGNDYEDRKAELEAVGHELTRQVFEYWKQNENLRVQFDIDRQIEQVNSNMHTVVKTFLDIRVEDTRHSYTNNFAQRSSGFRWFFSFLAAFTEFESRKQPVVVLLDEPGLTLHARAQGDFLRFINERLATAVQVLYTTHSPFMVETDKIGRVRIVEDGGPTTGATVTQEALAVGEGSIFPLQAALGYDVAQHLFIGSMNLLVEGPSDFVFLDAMSRVLADQGRQCLDERWRVIPTGGASNIPAFVALMGQNLDVTVLIDSGTEGADRLEKAVAAARLQRERIIQVNEITNRRHSDIEDMFEVDEYLKLFNKAFGTSYVESDLGHGDRIVKRLTGVHGAYDHYKPADVMLRHPELRDQIGDETLARFEGLTTRINATIG</sequence>
<dbReference type="Proteomes" id="UP000181956">
    <property type="component" value="Chromosome I"/>
</dbReference>
<dbReference type="Pfam" id="PF13175">
    <property type="entry name" value="AAA_15"/>
    <property type="match status" value="1"/>
</dbReference>
<dbReference type="InterPro" id="IPR051396">
    <property type="entry name" value="Bact_Antivir_Def_Nuclease"/>
</dbReference>
<proteinExistence type="predicted"/>
<reference evidence="3" key="1">
    <citation type="submission" date="2016-10" db="EMBL/GenBank/DDBJ databases">
        <authorList>
            <person name="Varghese N."/>
            <person name="Submissions S."/>
        </authorList>
    </citation>
    <scope>NUCLEOTIDE SEQUENCE [LARGE SCALE GENOMIC DNA]</scope>
    <source>
        <strain evidence="3">DSM 21772</strain>
    </source>
</reference>
<feature type="domain" description="Endonuclease GajA/Old nuclease/RecF-like AAA" evidence="1">
    <location>
        <begin position="305"/>
        <end position="402"/>
    </location>
</feature>
<dbReference type="EMBL" id="LT629742">
    <property type="protein sequence ID" value="SDS53494.1"/>
    <property type="molecule type" value="Genomic_DNA"/>
</dbReference>
<evidence type="ECO:0000313" key="3">
    <source>
        <dbReference type="Proteomes" id="UP000181956"/>
    </source>
</evidence>
<dbReference type="SUPFAM" id="SSF52540">
    <property type="entry name" value="P-loop containing nucleoside triphosphate hydrolases"/>
    <property type="match status" value="1"/>
</dbReference>
<evidence type="ECO:0000259" key="1">
    <source>
        <dbReference type="Pfam" id="PF13175"/>
    </source>
</evidence>
<evidence type="ECO:0000313" key="2">
    <source>
        <dbReference type="EMBL" id="SDS53494.1"/>
    </source>
</evidence>
<dbReference type="InterPro" id="IPR041685">
    <property type="entry name" value="AAA_GajA/Old/RecF-like"/>
</dbReference>
<organism evidence="2 3">
    <name type="scientific">Microterricola viridarii</name>
    <dbReference type="NCBI Taxonomy" id="412690"/>
    <lineage>
        <taxon>Bacteria</taxon>
        <taxon>Bacillati</taxon>
        <taxon>Actinomycetota</taxon>
        <taxon>Actinomycetes</taxon>
        <taxon>Micrococcales</taxon>
        <taxon>Microbacteriaceae</taxon>
        <taxon>Microterricola</taxon>
    </lineage>
</organism>
<dbReference type="Gene3D" id="3.40.50.300">
    <property type="entry name" value="P-loop containing nucleotide triphosphate hydrolases"/>
    <property type="match status" value="1"/>
</dbReference>
<dbReference type="OrthoDB" id="3322489at2"/>
<protein>
    <submittedName>
        <fullName evidence="2">AAA ATPase domain-containing protein</fullName>
    </submittedName>
</protein>
<dbReference type="AlphaFoldDB" id="A0A1H1SZZ9"/>
<dbReference type="PANTHER" id="PTHR43581">
    <property type="entry name" value="ATP/GTP PHOSPHATASE"/>
    <property type="match status" value="1"/>
</dbReference>
<name>A0A1H1SZZ9_9MICO</name>
<accession>A0A1H1SZZ9</accession>
<dbReference type="PANTHER" id="PTHR43581:SF2">
    <property type="entry name" value="EXCINUCLEASE ATPASE SUBUNIT"/>
    <property type="match status" value="1"/>
</dbReference>
<dbReference type="STRING" id="412690.SAMN04489834_1658"/>